<reference evidence="1 2" key="1">
    <citation type="journal article" date="2021" name="Elife">
        <title>Chloroplast acquisition without the gene transfer in kleptoplastic sea slugs, Plakobranchus ocellatus.</title>
        <authorList>
            <person name="Maeda T."/>
            <person name="Takahashi S."/>
            <person name="Yoshida T."/>
            <person name="Shimamura S."/>
            <person name="Takaki Y."/>
            <person name="Nagai Y."/>
            <person name="Toyoda A."/>
            <person name="Suzuki Y."/>
            <person name="Arimoto A."/>
            <person name="Ishii H."/>
            <person name="Satoh N."/>
            <person name="Nishiyama T."/>
            <person name="Hasebe M."/>
            <person name="Maruyama T."/>
            <person name="Minagawa J."/>
            <person name="Obokata J."/>
            <person name="Shigenobu S."/>
        </authorList>
    </citation>
    <scope>NUCLEOTIDE SEQUENCE [LARGE SCALE GENOMIC DNA]</scope>
</reference>
<evidence type="ECO:0000313" key="2">
    <source>
        <dbReference type="Proteomes" id="UP000762676"/>
    </source>
</evidence>
<gene>
    <name evidence="1" type="ORF">ElyMa_001620200</name>
</gene>
<keyword evidence="2" id="KW-1185">Reference proteome</keyword>
<dbReference type="Proteomes" id="UP000762676">
    <property type="component" value="Unassembled WGS sequence"/>
</dbReference>
<sequence>MECQRAGYEEFCSGMGTWDTYGIRIKWTDPVAPGDITVWRDYPILVKVCVEVTPASGIKPDMIMANCCTNMKTFCNPCGTWKDIPLLYQNESSSEGDYGLCRYVYSMSLTPTVDDKFKLTFNITWRNIIIWANNALQNCI</sequence>
<comment type="caution">
    <text evidence="1">The sequence shown here is derived from an EMBL/GenBank/DDBJ whole genome shotgun (WGS) entry which is preliminary data.</text>
</comment>
<dbReference type="EMBL" id="BMAT01003262">
    <property type="protein sequence ID" value="GFS22607.1"/>
    <property type="molecule type" value="Genomic_DNA"/>
</dbReference>
<evidence type="ECO:0000313" key="1">
    <source>
        <dbReference type="EMBL" id="GFS22607.1"/>
    </source>
</evidence>
<organism evidence="1 2">
    <name type="scientific">Elysia marginata</name>
    <dbReference type="NCBI Taxonomy" id="1093978"/>
    <lineage>
        <taxon>Eukaryota</taxon>
        <taxon>Metazoa</taxon>
        <taxon>Spiralia</taxon>
        <taxon>Lophotrochozoa</taxon>
        <taxon>Mollusca</taxon>
        <taxon>Gastropoda</taxon>
        <taxon>Heterobranchia</taxon>
        <taxon>Euthyneura</taxon>
        <taxon>Panpulmonata</taxon>
        <taxon>Sacoglossa</taxon>
        <taxon>Placobranchoidea</taxon>
        <taxon>Plakobranchidae</taxon>
        <taxon>Elysia</taxon>
    </lineage>
</organism>
<name>A0AAV4JIJ1_9GAST</name>
<accession>A0AAV4JIJ1</accession>
<evidence type="ECO:0008006" key="3">
    <source>
        <dbReference type="Google" id="ProtNLM"/>
    </source>
</evidence>
<proteinExistence type="predicted"/>
<dbReference type="AlphaFoldDB" id="A0AAV4JIJ1"/>
<protein>
    <recommendedName>
        <fullName evidence="3">MD-2-related lipid-recognition domain-containing protein</fullName>
    </recommendedName>
</protein>